<dbReference type="EMBL" id="CM009750">
    <property type="protein sequence ID" value="PUZ68849.1"/>
    <property type="molecule type" value="Genomic_DNA"/>
</dbReference>
<dbReference type="Gramene" id="PUZ68846">
    <property type="protein sequence ID" value="PUZ68846"/>
    <property type="gene ID" value="GQ55_2G061200"/>
</dbReference>
<dbReference type="PANTHER" id="PTHR31111:SF133">
    <property type="entry name" value="OS07G0196600 PROTEIN"/>
    <property type="match status" value="1"/>
</dbReference>
<dbReference type="InterPro" id="IPR036047">
    <property type="entry name" value="F-box-like_dom_sf"/>
</dbReference>
<evidence type="ECO:0000313" key="2">
    <source>
        <dbReference type="EMBL" id="PUZ68846.1"/>
    </source>
</evidence>
<dbReference type="Pfam" id="PF00646">
    <property type="entry name" value="F-box"/>
    <property type="match status" value="1"/>
</dbReference>
<dbReference type="PROSITE" id="PS50181">
    <property type="entry name" value="FBOX"/>
    <property type="match status" value="1"/>
</dbReference>
<dbReference type="EMBL" id="CM009750">
    <property type="protein sequence ID" value="PUZ68848.1"/>
    <property type="molecule type" value="Genomic_DNA"/>
</dbReference>
<reference evidence="2 3" key="1">
    <citation type="submission" date="2018-04" db="EMBL/GenBank/DDBJ databases">
        <title>WGS assembly of Panicum hallii var. hallii HAL2.</title>
        <authorList>
            <person name="Lovell J."/>
            <person name="Jenkins J."/>
            <person name="Lowry D."/>
            <person name="Mamidi S."/>
            <person name="Sreedasyam A."/>
            <person name="Weng X."/>
            <person name="Barry K."/>
            <person name="Bonette J."/>
            <person name="Campitelli B."/>
            <person name="Daum C."/>
            <person name="Gordon S."/>
            <person name="Gould B."/>
            <person name="Lipzen A."/>
            <person name="MacQueen A."/>
            <person name="Palacio-Mejia J."/>
            <person name="Plott C."/>
            <person name="Shakirov E."/>
            <person name="Shu S."/>
            <person name="Yoshinaga Y."/>
            <person name="Zane M."/>
            <person name="Rokhsar D."/>
            <person name="Grimwood J."/>
            <person name="Schmutz J."/>
            <person name="Juenger T."/>
        </authorList>
    </citation>
    <scope>NUCLEOTIDE SEQUENCE [LARGE SCALE GENOMIC DNA]</scope>
    <source>
        <strain evidence="3">cv. HAL2</strain>
        <strain evidence="2">HAL2</strain>
    </source>
</reference>
<dbReference type="EMBL" id="CM009750">
    <property type="protein sequence ID" value="PUZ68847.1"/>
    <property type="molecule type" value="Genomic_DNA"/>
</dbReference>
<dbReference type="Gramene" id="PUZ68849">
    <property type="protein sequence ID" value="PUZ68849"/>
    <property type="gene ID" value="GQ55_2G061200"/>
</dbReference>
<evidence type="ECO:0000259" key="1">
    <source>
        <dbReference type="PROSITE" id="PS50181"/>
    </source>
</evidence>
<sequence>MAKLRAAASNSGDLPLDALSEILLRLSAKELCRLRAVSPTWRSLTYDRAFIAAHRARHREPLLAFAHRDNNHVHNVDIVDLSGELVRRMPRPEDGVGVLGTRLDIVCVACRYRRMAFWVLNPATGAALSLPDCHSEYMGNGPDERFVSPYGLVERNAFGRVSTTGEYKALRITRCSFGPKYKVCAVITIGADGSDHGVWREMSRPPSLICTMVLCAGSPRLRRR</sequence>
<dbReference type="OrthoDB" id="582285at2759"/>
<evidence type="ECO:0000313" key="3">
    <source>
        <dbReference type="Proteomes" id="UP000244336"/>
    </source>
</evidence>
<dbReference type="InterPro" id="IPR001810">
    <property type="entry name" value="F-box_dom"/>
</dbReference>
<dbReference type="Gramene" id="PUZ68848">
    <property type="protein sequence ID" value="PUZ68848"/>
    <property type="gene ID" value="GQ55_2G061200"/>
</dbReference>
<protein>
    <recommendedName>
        <fullName evidence="1">F-box domain-containing protein</fullName>
    </recommendedName>
</protein>
<proteinExistence type="predicted"/>
<dbReference type="SMART" id="SM00256">
    <property type="entry name" value="FBOX"/>
    <property type="match status" value="1"/>
</dbReference>
<keyword evidence="3" id="KW-1185">Reference proteome</keyword>
<dbReference type="AlphaFoldDB" id="A0A2T7EM04"/>
<gene>
    <name evidence="2" type="ORF">GQ55_2G061200</name>
</gene>
<dbReference type="STRING" id="1504633.A0A2T7EM04"/>
<dbReference type="EMBL" id="CM009750">
    <property type="protein sequence ID" value="PUZ68846.1"/>
    <property type="molecule type" value="Genomic_DNA"/>
</dbReference>
<dbReference type="Gene3D" id="1.20.1280.50">
    <property type="match status" value="1"/>
</dbReference>
<name>A0A2T7EM04_9POAL</name>
<dbReference type="SUPFAM" id="SSF81383">
    <property type="entry name" value="F-box domain"/>
    <property type="match status" value="1"/>
</dbReference>
<organism evidence="2 3">
    <name type="scientific">Panicum hallii var. hallii</name>
    <dbReference type="NCBI Taxonomy" id="1504633"/>
    <lineage>
        <taxon>Eukaryota</taxon>
        <taxon>Viridiplantae</taxon>
        <taxon>Streptophyta</taxon>
        <taxon>Embryophyta</taxon>
        <taxon>Tracheophyta</taxon>
        <taxon>Spermatophyta</taxon>
        <taxon>Magnoliopsida</taxon>
        <taxon>Liliopsida</taxon>
        <taxon>Poales</taxon>
        <taxon>Poaceae</taxon>
        <taxon>PACMAD clade</taxon>
        <taxon>Panicoideae</taxon>
        <taxon>Panicodae</taxon>
        <taxon>Paniceae</taxon>
        <taxon>Panicinae</taxon>
        <taxon>Panicum</taxon>
        <taxon>Panicum sect. Panicum</taxon>
    </lineage>
</organism>
<feature type="domain" description="F-box" evidence="1">
    <location>
        <begin position="8"/>
        <end position="54"/>
    </location>
</feature>
<accession>A0A2T7EM04</accession>
<dbReference type="PANTHER" id="PTHR31111">
    <property type="entry name" value="BNAA05G37150D PROTEIN-RELATED"/>
    <property type="match status" value="1"/>
</dbReference>
<dbReference type="Proteomes" id="UP000244336">
    <property type="component" value="Chromosome 2"/>
</dbReference>
<dbReference type="Gramene" id="PUZ68847">
    <property type="protein sequence ID" value="PUZ68847"/>
    <property type="gene ID" value="GQ55_2G061200"/>
</dbReference>